<keyword evidence="3" id="KW-1185">Reference proteome</keyword>
<dbReference type="EMBL" id="CAJNBH010000001">
    <property type="protein sequence ID" value="CAE6696700.1"/>
    <property type="molecule type" value="Genomic_DNA"/>
</dbReference>
<sequence length="145" mass="16011">MMVWHFYGGLKEAMSGDQIRQWSNLMQVSSPVNRAESRGFRPGRKTATAAATRGTVENGANASLATDVMKIRGCRVSAPLMQPWGECCRIVEWINRNGEYSCVAVPGAATVAEIRERVRMHRNGQRHTLADDPSTPAGRGRLRRG</sequence>
<evidence type="ECO:0008006" key="4">
    <source>
        <dbReference type="Google" id="ProtNLM"/>
    </source>
</evidence>
<evidence type="ECO:0000313" key="2">
    <source>
        <dbReference type="EMBL" id="CAE6696700.1"/>
    </source>
</evidence>
<evidence type="ECO:0000256" key="1">
    <source>
        <dbReference type="SAM" id="MobiDB-lite"/>
    </source>
</evidence>
<protein>
    <recommendedName>
        <fullName evidence="4">DUF2866 domain-containing protein</fullName>
    </recommendedName>
</protein>
<feature type="region of interest" description="Disordered" evidence="1">
    <location>
        <begin position="121"/>
        <end position="145"/>
    </location>
</feature>
<dbReference type="Pfam" id="PF11065">
    <property type="entry name" value="DUF2866"/>
    <property type="match status" value="1"/>
</dbReference>
<reference evidence="2 3" key="1">
    <citation type="submission" date="2021-02" db="EMBL/GenBank/DDBJ databases">
        <authorList>
            <person name="Vanwijnsberghe S."/>
        </authorList>
    </citation>
    <scope>NUCLEOTIDE SEQUENCE [LARGE SCALE GENOMIC DNA]</scope>
    <source>
        <strain evidence="2 3">R-69776</strain>
    </source>
</reference>
<comment type="caution">
    <text evidence="2">The sequence shown here is derived from an EMBL/GenBank/DDBJ whole genome shotgun (WGS) entry which is preliminary data.</text>
</comment>
<organism evidence="2 3">
    <name type="scientific">Paraburkholderia nemoris</name>
    <dbReference type="NCBI Taxonomy" id="2793076"/>
    <lineage>
        <taxon>Bacteria</taxon>
        <taxon>Pseudomonadati</taxon>
        <taxon>Pseudomonadota</taxon>
        <taxon>Betaproteobacteria</taxon>
        <taxon>Burkholderiales</taxon>
        <taxon>Burkholderiaceae</taxon>
        <taxon>Paraburkholderia</taxon>
    </lineage>
</organism>
<proteinExistence type="predicted"/>
<dbReference type="Proteomes" id="UP000673821">
    <property type="component" value="Unassembled WGS sequence"/>
</dbReference>
<gene>
    <name evidence="2" type="ORF">R69776_00513</name>
</gene>
<name>A0ABM8QHB9_9BURK</name>
<dbReference type="InterPro" id="IPR021294">
    <property type="entry name" value="DUF2866"/>
</dbReference>
<accession>A0ABM8QHB9</accession>
<evidence type="ECO:0000313" key="3">
    <source>
        <dbReference type="Proteomes" id="UP000673821"/>
    </source>
</evidence>